<dbReference type="RefSeq" id="WP_209643008.1">
    <property type="nucleotide sequence ID" value="NZ_JAGINW010000001.1"/>
</dbReference>
<keyword evidence="2" id="KW-0413">Isomerase</keyword>
<dbReference type="InterPro" id="IPR015942">
    <property type="entry name" value="Asp/Glu/hydantoin_racemase"/>
</dbReference>
<proteinExistence type="inferred from homology"/>
<dbReference type="Proteomes" id="UP001519332">
    <property type="component" value="Unassembled WGS sequence"/>
</dbReference>
<protein>
    <submittedName>
        <fullName evidence="2">Allantoin racemase</fullName>
        <ecNumber evidence="2">5.1.99.3</ecNumber>
    </submittedName>
</protein>
<organism evidence="2 3">
    <name type="scientific">Kibdelosporangium banguiense</name>
    <dbReference type="NCBI Taxonomy" id="1365924"/>
    <lineage>
        <taxon>Bacteria</taxon>
        <taxon>Bacillati</taxon>
        <taxon>Actinomycetota</taxon>
        <taxon>Actinomycetes</taxon>
        <taxon>Pseudonocardiales</taxon>
        <taxon>Pseudonocardiaceae</taxon>
        <taxon>Kibdelosporangium</taxon>
    </lineage>
</organism>
<evidence type="ECO:0000256" key="1">
    <source>
        <dbReference type="ARBA" id="ARBA00038414"/>
    </source>
</evidence>
<dbReference type="EMBL" id="JAGINW010000001">
    <property type="protein sequence ID" value="MBP2325865.1"/>
    <property type="molecule type" value="Genomic_DNA"/>
</dbReference>
<name>A0ABS4TPG9_9PSEU</name>
<keyword evidence="3" id="KW-1185">Reference proteome</keyword>
<gene>
    <name evidence="2" type="ORF">JOF56_006250</name>
</gene>
<evidence type="ECO:0000313" key="3">
    <source>
        <dbReference type="Proteomes" id="UP001519332"/>
    </source>
</evidence>
<dbReference type="InterPro" id="IPR052186">
    <property type="entry name" value="Hydantoin_racemase-like"/>
</dbReference>
<dbReference type="PANTHER" id="PTHR28047">
    <property type="entry name" value="PROTEIN DCG1"/>
    <property type="match status" value="1"/>
</dbReference>
<comment type="similarity">
    <text evidence="1">Belongs to the HyuE racemase family.</text>
</comment>
<dbReference type="Gene3D" id="3.40.50.12500">
    <property type="match status" value="1"/>
</dbReference>
<sequence length="243" mass="25021">MLIKVINANTSPAMTATIGRSAESIVAPGVEVSAVSPAMGPESIESHYDEALAVPGVLAEIAAGEQEGADGYVIACFGDPGLDAAREIAHGPVVGIAEAAMRTATHLGRGFSVVTTLDRSRGRTWDLADRYGVSRFCLGVHATDIAVLELDSDPDALKKVISASRAAAEADGSDAIVLGCAGMSAFCPVIASEIGLPVVDGVQAAVLLVQSLVQMGLQTGSMGEFAPPLPKTYTGLLRDFERR</sequence>
<dbReference type="InterPro" id="IPR053714">
    <property type="entry name" value="Iso_Racemase_Enz_sf"/>
</dbReference>
<evidence type="ECO:0000313" key="2">
    <source>
        <dbReference type="EMBL" id="MBP2325865.1"/>
    </source>
</evidence>
<reference evidence="2 3" key="1">
    <citation type="submission" date="2021-03" db="EMBL/GenBank/DDBJ databases">
        <title>Sequencing the genomes of 1000 actinobacteria strains.</title>
        <authorList>
            <person name="Klenk H.-P."/>
        </authorList>
    </citation>
    <scope>NUCLEOTIDE SEQUENCE [LARGE SCALE GENOMIC DNA]</scope>
    <source>
        <strain evidence="2 3">DSM 46670</strain>
    </source>
</reference>
<dbReference type="PANTHER" id="PTHR28047:SF5">
    <property type="entry name" value="PROTEIN DCG1"/>
    <property type="match status" value="1"/>
</dbReference>
<accession>A0ABS4TPG9</accession>
<dbReference type="GO" id="GO:0047653">
    <property type="term" value="F:allantoin racemase activity"/>
    <property type="evidence" value="ECO:0007669"/>
    <property type="project" value="UniProtKB-EC"/>
</dbReference>
<comment type="caution">
    <text evidence="2">The sequence shown here is derived from an EMBL/GenBank/DDBJ whole genome shotgun (WGS) entry which is preliminary data.</text>
</comment>
<dbReference type="EC" id="5.1.99.3" evidence="2"/>
<dbReference type="Pfam" id="PF01177">
    <property type="entry name" value="Asp_Glu_race"/>
    <property type="match status" value="1"/>
</dbReference>